<evidence type="ECO:0000256" key="1">
    <source>
        <dbReference type="ARBA" id="ARBA00004370"/>
    </source>
</evidence>
<dbReference type="GO" id="GO:0008233">
    <property type="term" value="F:peptidase activity"/>
    <property type="evidence" value="ECO:0007669"/>
    <property type="project" value="UniProtKB-KW"/>
</dbReference>
<dbReference type="EMBL" id="CP041186">
    <property type="protein sequence ID" value="QDG53352.1"/>
    <property type="molecule type" value="Genomic_DNA"/>
</dbReference>
<dbReference type="GO" id="GO:0006508">
    <property type="term" value="P:proteolysis"/>
    <property type="evidence" value="ECO:0007669"/>
    <property type="project" value="UniProtKB-KW"/>
</dbReference>
<evidence type="ECO:0000313" key="8">
    <source>
        <dbReference type="EMBL" id="QDG53352.1"/>
    </source>
</evidence>
<dbReference type="Gene3D" id="3.30.479.30">
    <property type="entry name" value="Band 7 domain"/>
    <property type="match status" value="1"/>
</dbReference>
<dbReference type="PIRSF" id="PIRSF005651">
    <property type="entry name" value="HflC"/>
    <property type="match status" value="1"/>
</dbReference>
<reference evidence="8 9" key="1">
    <citation type="submission" date="2019-06" db="EMBL/GenBank/DDBJ databases">
        <title>Persicimonas caeni gen. nov., sp. nov., a predatory bacterium isolated from solar saltern.</title>
        <authorList>
            <person name="Wang S."/>
        </authorList>
    </citation>
    <scope>NUCLEOTIDE SEQUENCE [LARGE SCALE GENOMIC DNA]</scope>
    <source>
        <strain evidence="8 9">YN101</strain>
    </source>
</reference>
<keyword evidence="4" id="KW-1133">Transmembrane helix</keyword>
<evidence type="ECO:0000256" key="2">
    <source>
        <dbReference type="ARBA" id="ARBA00007862"/>
    </source>
</evidence>
<accession>A0A4Y6PYE8</accession>
<keyword evidence="3" id="KW-0812">Transmembrane</keyword>
<dbReference type="SUPFAM" id="SSF117892">
    <property type="entry name" value="Band 7/SPFH domain"/>
    <property type="match status" value="1"/>
</dbReference>
<keyword evidence="8" id="KW-0645">Protease</keyword>
<evidence type="ECO:0000256" key="5">
    <source>
        <dbReference type="ARBA" id="ARBA00023136"/>
    </source>
</evidence>
<dbReference type="Proteomes" id="UP000315995">
    <property type="component" value="Chromosome"/>
</dbReference>
<keyword evidence="5" id="KW-0472">Membrane</keyword>
<evidence type="ECO:0000259" key="7">
    <source>
        <dbReference type="SMART" id="SM00244"/>
    </source>
</evidence>
<proteinExistence type="inferred from homology"/>
<dbReference type="PANTHER" id="PTHR42911">
    <property type="entry name" value="MODULATOR OF FTSH PROTEASE HFLC"/>
    <property type="match status" value="1"/>
</dbReference>
<evidence type="ECO:0000256" key="3">
    <source>
        <dbReference type="ARBA" id="ARBA00022692"/>
    </source>
</evidence>
<dbReference type="CDD" id="cd03405">
    <property type="entry name" value="SPFH_HflC"/>
    <property type="match status" value="1"/>
</dbReference>
<evidence type="ECO:0000313" key="9">
    <source>
        <dbReference type="Proteomes" id="UP000315995"/>
    </source>
</evidence>
<dbReference type="NCBIfam" id="TIGR01932">
    <property type="entry name" value="hflC"/>
    <property type="match status" value="1"/>
</dbReference>
<accession>A0A5B8YDD4</accession>
<dbReference type="Pfam" id="PF01145">
    <property type="entry name" value="Band_7"/>
    <property type="match status" value="1"/>
</dbReference>
<evidence type="ECO:0000256" key="6">
    <source>
        <dbReference type="PIRNR" id="PIRNR005651"/>
    </source>
</evidence>
<organism evidence="8 9">
    <name type="scientific">Persicimonas caeni</name>
    <dbReference type="NCBI Taxonomy" id="2292766"/>
    <lineage>
        <taxon>Bacteria</taxon>
        <taxon>Deltaproteobacteria</taxon>
        <taxon>Bradymonadales</taxon>
        <taxon>Bradymonadaceae</taxon>
        <taxon>Persicimonas</taxon>
    </lineage>
</organism>
<name>A0A4Y6PYE8_PERCE</name>
<keyword evidence="9" id="KW-1185">Reference proteome</keyword>
<dbReference type="AlphaFoldDB" id="A0A4Y6PYE8"/>
<dbReference type="OrthoDB" id="9812991at2"/>
<dbReference type="InterPro" id="IPR001107">
    <property type="entry name" value="Band_7"/>
</dbReference>
<gene>
    <name evidence="8" type="primary">hflC</name>
    <name evidence="8" type="ORF">FIV42_22165</name>
</gene>
<comment type="function">
    <text evidence="6">HflC and HflK could regulate a protease.</text>
</comment>
<dbReference type="SMART" id="SM00244">
    <property type="entry name" value="PHB"/>
    <property type="match status" value="1"/>
</dbReference>
<comment type="subcellular location">
    <subcellularLocation>
        <location evidence="1">Membrane</location>
    </subcellularLocation>
</comment>
<protein>
    <recommendedName>
        <fullName evidence="6">Protein HflC</fullName>
    </recommendedName>
</protein>
<dbReference type="RefSeq" id="WP_141199813.1">
    <property type="nucleotide sequence ID" value="NZ_CP041186.1"/>
</dbReference>
<keyword evidence="8" id="KW-0378">Hydrolase</keyword>
<feature type="domain" description="Band 7" evidence="7">
    <location>
        <begin position="22"/>
        <end position="211"/>
    </location>
</feature>
<dbReference type="GO" id="GO:0016020">
    <property type="term" value="C:membrane"/>
    <property type="evidence" value="ECO:0007669"/>
    <property type="project" value="UniProtKB-SubCell"/>
</dbReference>
<dbReference type="InterPro" id="IPR036013">
    <property type="entry name" value="Band_7/SPFH_dom_sf"/>
</dbReference>
<sequence length="316" mass="36883">MKKFLTILAIFGVILGLWLASSAAFVVNETQQAIVTQFGRPVGKTITEPGLYFKKPFVQTVHYFDKRFLEWNGYKNQVPTKDKRFVWVDTYARWRITDPLKFYQRVRNEKGAHSRLDDIIDGETRDAVANHNLLEIVRTSTEEREPLVDAELAKEEQTGLDKVNVARTEIMTEILESASKRTQDLGIEIMDVRFRRINYNEDVRNSVYQRMIAERKRIAERYRSEGRGEAANIRGRKERELQQIESGAFRKAEEIRGKSDAEATRIYAEAYQQDPEFYQFLRSMETYPSVIDEDSTMLLSTDNEFLKFMTDSEGKK</sequence>
<comment type="similarity">
    <text evidence="2 6">Belongs to the band 7/mec-2 family. HflC subfamily.</text>
</comment>
<evidence type="ECO:0000256" key="4">
    <source>
        <dbReference type="ARBA" id="ARBA00022989"/>
    </source>
</evidence>
<dbReference type="InterPro" id="IPR010200">
    <property type="entry name" value="HflC"/>
</dbReference>
<dbReference type="PANTHER" id="PTHR42911:SF1">
    <property type="entry name" value="MODULATOR OF FTSH PROTEASE HFLC"/>
    <property type="match status" value="1"/>
</dbReference>